<name>A0ABP5XYB2_9MICO</name>
<keyword evidence="2" id="KW-1185">Reference proteome</keyword>
<evidence type="ECO:0000313" key="1">
    <source>
        <dbReference type="EMBL" id="GAA2471403.1"/>
    </source>
</evidence>
<protein>
    <submittedName>
        <fullName evidence="1">Uncharacterized protein</fullName>
    </submittedName>
</protein>
<organism evidence="1 2">
    <name type="scientific">Terrabacter carboxydivorans</name>
    <dbReference type="NCBI Taxonomy" id="619730"/>
    <lineage>
        <taxon>Bacteria</taxon>
        <taxon>Bacillati</taxon>
        <taxon>Actinomycetota</taxon>
        <taxon>Actinomycetes</taxon>
        <taxon>Micrococcales</taxon>
        <taxon>Intrasporangiaceae</taxon>
        <taxon>Terrabacter</taxon>
    </lineage>
</organism>
<sequence>MTEHAEVIAAIHELDLKPRSKRWTSLTYCIVDAVWSIGARYDFVVVPVVRAVATTFSDDEPLADGRRMPADPVPLSRFMEQVPTGDALASLVGNRQRTSTRGGILKAEAVLRYAEVFAAHGVDSLEGANKLLSDPKLAEAIEVDLRVVPDDGSAGIRRSYLWMLVGDDTRIKPDRMVMRWLAAHGFTEGPLEAKALIVKAAKDLGNGVTPWMIDHAIWNAQRARR</sequence>
<comment type="caution">
    <text evidence="1">The sequence shown here is derived from an EMBL/GenBank/DDBJ whole genome shotgun (WGS) entry which is preliminary data.</text>
</comment>
<reference evidence="2" key="1">
    <citation type="journal article" date="2019" name="Int. J. Syst. Evol. Microbiol.">
        <title>The Global Catalogue of Microorganisms (GCM) 10K type strain sequencing project: providing services to taxonomists for standard genome sequencing and annotation.</title>
        <authorList>
            <consortium name="The Broad Institute Genomics Platform"/>
            <consortium name="The Broad Institute Genome Sequencing Center for Infectious Disease"/>
            <person name="Wu L."/>
            <person name="Ma J."/>
        </authorList>
    </citation>
    <scope>NUCLEOTIDE SEQUENCE [LARGE SCALE GENOMIC DNA]</scope>
    <source>
        <strain evidence="2">JCM 16259</strain>
    </source>
</reference>
<evidence type="ECO:0000313" key="2">
    <source>
        <dbReference type="Proteomes" id="UP001500730"/>
    </source>
</evidence>
<accession>A0ABP5XYB2</accession>
<dbReference type="EMBL" id="BAAARE010000002">
    <property type="protein sequence ID" value="GAA2471403.1"/>
    <property type="molecule type" value="Genomic_DNA"/>
</dbReference>
<proteinExistence type="predicted"/>
<dbReference type="Proteomes" id="UP001500730">
    <property type="component" value="Unassembled WGS sequence"/>
</dbReference>
<dbReference type="RefSeq" id="WP_344252796.1">
    <property type="nucleotide sequence ID" value="NZ_BAAARE010000002.1"/>
</dbReference>
<gene>
    <name evidence="1" type="ORF">GCM10009858_05950</name>
</gene>